<dbReference type="Proteomes" id="UP001642485">
    <property type="component" value="Chromosome"/>
</dbReference>
<reference evidence="1 2" key="1">
    <citation type="submission" date="2024-02" db="EMBL/GenBank/DDBJ databases">
        <authorList>
            <person name="Nijsse B."/>
            <person name="Sprong H."/>
        </authorList>
    </citation>
    <scope>NUCLEOTIDE SEQUENCE [LARGE SCALE GENOMIC DNA]</scope>
    <source>
        <strain evidence="1">OB144</strain>
    </source>
</reference>
<evidence type="ECO:0000313" key="2">
    <source>
        <dbReference type="Proteomes" id="UP001642485"/>
    </source>
</evidence>
<sequence length="56" mass="6077">MQYQHYLFLGSVAVHLFLKDTIYNPATGTMNFRAGLQVQQAGQAAVQESSTAASKS</sequence>
<organism evidence="1 2">
    <name type="scientific">Rickettsia helvetica</name>
    <dbReference type="NCBI Taxonomy" id="35789"/>
    <lineage>
        <taxon>Bacteria</taxon>
        <taxon>Pseudomonadati</taxon>
        <taxon>Pseudomonadota</taxon>
        <taxon>Alphaproteobacteria</taxon>
        <taxon>Rickettsiales</taxon>
        <taxon>Rickettsiaceae</taxon>
        <taxon>Rickettsieae</taxon>
        <taxon>Rickettsia</taxon>
        <taxon>spotted fever group</taxon>
    </lineage>
</organism>
<evidence type="ECO:0000313" key="1">
    <source>
        <dbReference type="EMBL" id="CAK9120540.1"/>
    </source>
</evidence>
<name>A0ABP0T4F7_RICHE</name>
<gene>
    <name evidence="1" type="ORF">OB144RH_02930</name>
</gene>
<protein>
    <submittedName>
        <fullName evidence="1">Uncharacterized protein</fullName>
    </submittedName>
</protein>
<keyword evidence="2" id="KW-1185">Reference proteome</keyword>
<accession>A0ABP0T4F7</accession>
<proteinExistence type="predicted"/>
<dbReference type="EMBL" id="OZ018776">
    <property type="protein sequence ID" value="CAK9120540.1"/>
    <property type="molecule type" value="Genomic_DNA"/>
</dbReference>